<dbReference type="EMBL" id="JAAARO010000021">
    <property type="protein sequence ID" value="KAF5728167.1"/>
    <property type="molecule type" value="Genomic_DNA"/>
</dbReference>
<reference evidence="3 4" key="1">
    <citation type="journal article" date="2020" name="Nat. Commun.">
        <title>Genome of Tripterygium wilfordii and identification of cytochrome P450 involved in triptolide biosynthesis.</title>
        <authorList>
            <person name="Tu L."/>
            <person name="Su P."/>
            <person name="Zhang Z."/>
            <person name="Gao L."/>
            <person name="Wang J."/>
            <person name="Hu T."/>
            <person name="Zhou J."/>
            <person name="Zhang Y."/>
            <person name="Zhao Y."/>
            <person name="Liu Y."/>
            <person name="Song Y."/>
            <person name="Tong Y."/>
            <person name="Lu Y."/>
            <person name="Yang J."/>
            <person name="Xu C."/>
            <person name="Jia M."/>
            <person name="Peters R.J."/>
            <person name="Huang L."/>
            <person name="Gao W."/>
        </authorList>
    </citation>
    <scope>NUCLEOTIDE SEQUENCE [LARGE SCALE GENOMIC DNA]</scope>
    <source>
        <strain evidence="4">cv. XIE 37</strain>
        <tissue evidence="3">Leaf</tissue>
    </source>
</reference>
<organism evidence="3 4">
    <name type="scientific">Tripterygium wilfordii</name>
    <name type="common">Thunder God vine</name>
    <dbReference type="NCBI Taxonomy" id="458696"/>
    <lineage>
        <taxon>Eukaryota</taxon>
        <taxon>Viridiplantae</taxon>
        <taxon>Streptophyta</taxon>
        <taxon>Embryophyta</taxon>
        <taxon>Tracheophyta</taxon>
        <taxon>Spermatophyta</taxon>
        <taxon>Magnoliopsida</taxon>
        <taxon>eudicotyledons</taxon>
        <taxon>Gunneridae</taxon>
        <taxon>Pentapetalae</taxon>
        <taxon>rosids</taxon>
        <taxon>fabids</taxon>
        <taxon>Celastrales</taxon>
        <taxon>Celastraceae</taxon>
        <taxon>Tripterygium</taxon>
    </lineage>
</organism>
<evidence type="ECO:0000256" key="2">
    <source>
        <dbReference type="RuleBase" id="RU004328"/>
    </source>
</evidence>
<dbReference type="AlphaFoldDB" id="A0A7J7C2T0"/>
<dbReference type="InterPro" id="IPR001568">
    <property type="entry name" value="RNase_T2-like"/>
</dbReference>
<gene>
    <name evidence="3" type="ORF">HS088_TW21G00310</name>
</gene>
<keyword evidence="4" id="KW-1185">Reference proteome</keyword>
<dbReference type="GO" id="GO:0006401">
    <property type="term" value="P:RNA catabolic process"/>
    <property type="evidence" value="ECO:0007669"/>
    <property type="project" value="TreeGrafter"/>
</dbReference>
<dbReference type="PANTHER" id="PTHR11240">
    <property type="entry name" value="RIBONUCLEASE T2"/>
    <property type="match status" value="1"/>
</dbReference>
<protein>
    <submittedName>
        <fullName evidence="3">Putative Ribonuclease 2</fullName>
    </submittedName>
</protein>
<comment type="similarity">
    <text evidence="1 2">Belongs to the RNase T2 family.</text>
</comment>
<evidence type="ECO:0000313" key="3">
    <source>
        <dbReference type="EMBL" id="KAF5728167.1"/>
    </source>
</evidence>
<evidence type="ECO:0000256" key="1">
    <source>
        <dbReference type="ARBA" id="ARBA00007469"/>
    </source>
</evidence>
<comment type="caution">
    <text evidence="3">The sequence shown here is derived from an EMBL/GenBank/DDBJ whole genome shotgun (WGS) entry which is preliminary data.</text>
</comment>
<proteinExistence type="inferred from homology"/>
<dbReference type="Proteomes" id="UP000593562">
    <property type="component" value="Unassembled WGS sequence"/>
</dbReference>
<dbReference type="Gene3D" id="3.90.730.10">
    <property type="entry name" value="Ribonuclease T2-like"/>
    <property type="match status" value="1"/>
</dbReference>
<dbReference type="SUPFAM" id="SSF55895">
    <property type="entry name" value="Ribonuclease Rh-like"/>
    <property type="match status" value="1"/>
</dbReference>
<evidence type="ECO:0000313" key="4">
    <source>
        <dbReference type="Proteomes" id="UP000593562"/>
    </source>
</evidence>
<dbReference type="InterPro" id="IPR036430">
    <property type="entry name" value="RNase_T2-like_sf"/>
</dbReference>
<dbReference type="PROSITE" id="PS00531">
    <property type="entry name" value="RNASE_T2_2"/>
    <property type="match status" value="1"/>
</dbReference>
<dbReference type="InParanoid" id="A0A7J7C2T0"/>
<dbReference type="GO" id="GO:0005576">
    <property type="term" value="C:extracellular region"/>
    <property type="evidence" value="ECO:0007669"/>
    <property type="project" value="TreeGrafter"/>
</dbReference>
<dbReference type="GO" id="GO:0003723">
    <property type="term" value="F:RNA binding"/>
    <property type="evidence" value="ECO:0007669"/>
    <property type="project" value="InterPro"/>
</dbReference>
<sequence length="152" mass="17190">MEKLGLLGQIQPDMAQYWPDLINSPQKNLDLWQDEWAKHGMCSSYPTDPVKYFKVALDFIKANDLRDSLSAVAQIIPTNSRTYSRYDFSNAITRALQVFPEIYCSTDVRGQVQLEEIRICIGISGTLADLKDCPTRFRGCDSNAQLHFPAAP</sequence>
<accession>A0A7J7C2T0</accession>
<dbReference type="InterPro" id="IPR033130">
    <property type="entry name" value="RNase_T2_His_AS_2"/>
</dbReference>
<dbReference type="PANTHER" id="PTHR11240:SF46">
    <property type="entry name" value="INTRACELLULAR RIBONUCLEASE LX-LIKE"/>
    <property type="match status" value="1"/>
</dbReference>
<name>A0A7J7C2T0_TRIWF</name>
<dbReference type="GO" id="GO:0033897">
    <property type="term" value="F:ribonuclease T2 activity"/>
    <property type="evidence" value="ECO:0007669"/>
    <property type="project" value="InterPro"/>
</dbReference>
<dbReference type="Pfam" id="PF00445">
    <property type="entry name" value="Ribonuclease_T2"/>
    <property type="match status" value="1"/>
</dbReference>